<keyword evidence="5" id="KW-0808">Transferase</keyword>
<proteinExistence type="predicted"/>
<dbReference type="Pfam" id="PF00359">
    <property type="entry name" value="PTS_EIIA_2"/>
    <property type="match status" value="1"/>
</dbReference>
<dbReference type="PANTHER" id="PTHR47738">
    <property type="entry name" value="PTS SYSTEM FRUCTOSE-LIKE EIIA COMPONENT-RELATED"/>
    <property type="match status" value="1"/>
</dbReference>
<evidence type="ECO:0000256" key="1">
    <source>
        <dbReference type="ARBA" id="ARBA00004496"/>
    </source>
</evidence>
<dbReference type="RefSeq" id="WP_009891329.1">
    <property type="nucleotide sequence ID" value="NC_013315.1"/>
</dbReference>
<name>A0A0H3NAI3_CLODC</name>
<dbReference type="GO" id="GO:0009401">
    <property type="term" value="P:phosphoenolpyruvate-dependent sugar phosphotransferase system"/>
    <property type="evidence" value="ECO:0007669"/>
    <property type="project" value="UniProtKB-KW"/>
</dbReference>
<evidence type="ECO:0000259" key="7">
    <source>
        <dbReference type="PROSITE" id="PS51094"/>
    </source>
</evidence>
<dbReference type="InterPro" id="IPR002178">
    <property type="entry name" value="PTS_EIIA_type-2_dom"/>
</dbReference>
<protein>
    <submittedName>
        <fullName evidence="8">PTS system, IIa component</fullName>
    </submittedName>
</protein>
<dbReference type="InterPro" id="IPR051541">
    <property type="entry name" value="PTS_SugarTrans_NitroReg"/>
</dbReference>
<dbReference type="PROSITE" id="PS00372">
    <property type="entry name" value="PTS_EIIA_TYPE_2_HIS"/>
    <property type="match status" value="1"/>
</dbReference>
<gene>
    <name evidence="8" type="ordered locus">CD196_2804</name>
</gene>
<dbReference type="AlphaFoldDB" id="A0A0H3NAI3"/>
<dbReference type="InterPro" id="IPR004715">
    <property type="entry name" value="PTS_IIA_fruc"/>
</dbReference>
<evidence type="ECO:0000313" key="8">
    <source>
        <dbReference type="EMBL" id="CBA65498.1"/>
    </source>
</evidence>
<evidence type="ECO:0000256" key="5">
    <source>
        <dbReference type="ARBA" id="ARBA00022679"/>
    </source>
</evidence>
<keyword evidence="6" id="KW-0598">Phosphotransferase system</keyword>
<evidence type="ECO:0000256" key="2">
    <source>
        <dbReference type="ARBA" id="ARBA00022448"/>
    </source>
</evidence>
<comment type="subcellular location">
    <subcellularLocation>
        <location evidence="1">Cytoplasm</location>
    </subcellularLocation>
</comment>
<dbReference type="EMBL" id="FN538970">
    <property type="protein sequence ID" value="CBA65498.1"/>
    <property type="molecule type" value="Genomic_DNA"/>
</dbReference>
<feature type="domain" description="PTS EIIA type-2" evidence="7">
    <location>
        <begin position="5"/>
        <end position="150"/>
    </location>
</feature>
<dbReference type="KEGG" id="cdc:CD196_2804"/>
<reference evidence="8 9" key="1">
    <citation type="journal article" date="2009" name="Genome Biol.">
        <title>Comparative genome and phenotypic analysis of Clostridium difficile 027 strains provides insight into the evolution of a hypervirulent bacterium.</title>
        <authorList>
            <person name="Stabler R.A."/>
            <person name="He M."/>
            <person name="Dawson L."/>
            <person name="Martin M."/>
            <person name="Valiente E."/>
            <person name="Corton C."/>
            <person name="Lawley T.D."/>
            <person name="Sebaihia M."/>
            <person name="Quail M.A."/>
            <person name="Rose G."/>
            <person name="Gerding D.N."/>
            <person name="Gibert M."/>
            <person name="Popoff M.R."/>
            <person name="Parkhill J."/>
            <person name="Dougan G."/>
            <person name="Wren B.W."/>
        </authorList>
    </citation>
    <scope>NUCLEOTIDE SEQUENCE [LARGE SCALE GENOMIC DNA]</scope>
    <source>
        <strain evidence="8 9">CD196</strain>
    </source>
</reference>
<dbReference type="Gene3D" id="3.40.930.10">
    <property type="entry name" value="Mannitol-specific EII, Chain A"/>
    <property type="match status" value="1"/>
</dbReference>
<dbReference type="PROSITE" id="PS51094">
    <property type="entry name" value="PTS_EIIA_TYPE_2"/>
    <property type="match status" value="1"/>
</dbReference>
<sequence>MKISDVLKKEQIVFNLDTNTKEETIKKLSSIFVENGIVDNEEEYVKSVLEREEHSTTGIGNGIAIPHGKSDAVKKSSIIFAKTKHKIEWDALDEKPVDSIFLLAISNIDKDSNHLVLLSKLATKLMDDDNVDALKLANSEQEIINIFSEEGEM</sequence>
<dbReference type="HOGENOM" id="CLU_072531_5_1_9"/>
<keyword evidence="2" id="KW-0813">Transport</keyword>
<organism evidence="8 9">
    <name type="scientific">Clostridioides difficile (strain CD196)</name>
    <name type="common">Peptoclostridium difficile</name>
    <dbReference type="NCBI Taxonomy" id="645462"/>
    <lineage>
        <taxon>Bacteria</taxon>
        <taxon>Bacillati</taxon>
        <taxon>Bacillota</taxon>
        <taxon>Clostridia</taxon>
        <taxon>Peptostreptococcales</taxon>
        <taxon>Peptostreptococcaceae</taxon>
        <taxon>Clostridioides</taxon>
    </lineage>
</organism>
<dbReference type="GO" id="GO:0005737">
    <property type="term" value="C:cytoplasm"/>
    <property type="evidence" value="ECO:0007669"/>
    <property type="project" value="UniProtKB-SubCell"/>
</dbReference>
<dbReference type="FunFam" id="3.40.930.10:FF:000009">
    <property type="entry name" value="PTS system, fructose specific IIABC component"/>
    <property type="match status" value="1"/>
</dbReference>
<keyword evidence="4" id="KW-0762">Sugar transport</keyword>
<dbReference type="PANTHER" id="PTHR47738:SF2">
    <property type="entry name" value="PTS SYSTEM FRUCTOSE-LIKE EIIA COMPONENT"/>
    <property type="match status" value="1"/>
</dbReference>
<dbReference type="CDD" id="cd00211">
    <property type="entry name" value="PTS_IIA_fru"/>
    <property type="match status" value="1"/>
</dbReference>
<accession>A0A0H3NAI3</accession>
<evidence type="ECO:0000256" key="6">
    <source>
        <dbReference type="ARBA" id="ARBA00022683"/>
    </source>
</evidence>
<dbReference type="GO" id="GO:0008982">
    <property type="term" value="F:protein-N(PI)-phosphohistidine-sugar phosphotransferase activity"/>
    <property type="evidence" value="ECO:0007669"/>
    <property type="project" value="InterPro"/>
</dbReference>
<dbReference type="NCBIfam" id="TIGR00848">
    <property type="entry name" value="fruA"/>
    <property type="match status" value="1"/>
</dbReference>
<evidence type="ECO:0000313" key="9">
    <source>
        <dbReference type="Proteomes" id="UP000002068"/>
    </source>
</evidence>
<dbReference type="Proteomes" id="UP000002068">
    <property type="component" value="Chromosome"/>
</dbReference>
<dbReference type="InterPro" id="IPR016152">
    <property type="entry name" value="PTrfase/Anion_transptr"/>
</dbReference>
<evidence type="ECO:0000256" key="3">
    <source>
        <dbReference type="ARBA" id="ARBA00022553"/>
    </source>
</evidence>
<evidence type="ECO:0000256" key="4">
    <source>
        <dbReference type="ARBA" id="ARBA00022597"/>
    </source>
</evidence>
<dbReference type="GO" id="GO:0016020">
    <property type="term" value="C:membrane"/>
    <property type="evidence" value="ECO:0007669"/>
    <property type="project" value="InterPro"/>
</dbReference>
<dbReference type="SUPFAM" id="SSF55804">
    <property type="entry name" value="Phoshotransferase/anion transport protein"/>
    <property type="match status" value="1"/>
</dbReference>
<keyword evidence="3" id="KW-0597">Phosphoprotein</keyword>